<reference evidence="11 12" key="1">
    <citation type="journal article" date="2017" name="ISME J.">
        <title>Energy and carbon metabolisms in a deep terrestrial subsurface fluid microbial community.</title>
        <authorList>
            <person name="Momper L."/>
            <person name="Jungbluth S.P."/>
            <person name="Lee M.D."/>
            <person name="Amend J.P."/>
        </authorList>
    </citation>
    <scope>NUCLEOTIDE SEQUENCE [LARGE SCALE GENOMIC DNA]</scope>
    <source>
        <strain evidence="11">SURF_5</strain>
    </source>
</reference>
<evidence type="ECO:0000256" key="4">
    <source>
        <dbReference type="ARBA" id="ARBA00022538"/>
    </source>
</evidence>
<feature type="transmembrane region" description="Helical" evidence="10">
    <location>
        <begin position="376"/>
        <end position="401"/>
    </location>
</feature>
<keyword evidence="4" id="KW-0633">Potassium transport</keyword>
<evidence type="ECO:0000256" key="5">
    <source>
        <dbReference type="ARBA" id="ARBA00022692"/>
    </source>
</evidence>
<feature type="transmembrane region" description="Helical" evidence="10">
    <location>
        <begin position="304"/>
        <end position="323"/>
    </location>
</feature>
<feature type="transmembrane region" description="Helical" evidence="10">
    <location>
        <begin position="34"/>
        <end position="54"/>
    </location>
</feature>
<organism evidence="11 12">
    <name type="scientific">Abyssobacteria bacterium (strain SURF_5)</name>
    <dbReference type="NCBI Taxonomy" id="2093360"/>
    <lineage>
        <taxon>Bacteria</taxon>
        <taxon>Pseudomonadati</taxon>
        <taxon>Candidatus Hydrogenedentota</taxon>
        <taxon>Candidatus Abyssobacteria</taxon>
    </lineage>
</organism>
<dbReference type="InterPro" id="IPR004772">
    <property type="entry name" value="TrkH"/>
</dbReference>
<dbReference type="AlphaFoldDB" id="A0A3A4NP78"/>
<keyword evidence="3" id="KW-1003">Cell membrane</keyword>
<dbReference type="Pfam" id="PF02386">
    <property type="entry name" value="TrkH"/>
    <property type="match status" value="1"/>
</dbReference>
<evidence type="ECO:0000256" key="10">
    <source>
        <dbReference type="SAM" id="Phobius"/>
    </source>
</evidence>
<evidence type="ECO:0000256" key="3">
    <source>
        <dbReference type="ARBA" id="ARBA00022475"/>
    </source>
</evidence>
<keyword evidence="8" id="KW-0406">Ion transport</keyword>
<evidence type="ECO:0000256" key="7">
    <source>
        <dbReference type="ARBA" id="ARBA00022989"/>
    </source>
</evidence>
<evidence type="ECO:0000313" key="11">
    <source>
        <dbReference type="EMBL" id="RJP17554.1"/>
    </source>
</evidence>
<feature type="transmembrane region" description="Helical" evidence="10">
    <location>
        <begin position="152"/>
        <end position="173"/>
    </location>
</feature>
<keyword evidence="6" id="KW-0630">Potassium</keyword>
<feature type="transmembrane region" description="Helical" evidence="10">
    <location>
        <begin position="121"/>
        <end position="140"/>
    </location>
</feature>
<evidence type="ECO:0000313" key="12">
    <source>
        <dbReference type="Proteomes" id="UP000265882"/>
    </source>
</evidence>
<dbReference type="NCBIfam" id="TIGR00933">
    <property type="entry name" value="2a38"/>
    <property type="match status" value="1"/>
</dbReference>
<evidence type="ECO:0008006" key="13">
    <source>
        <dbReference type="Google" id="ProtNLM"/>
    </source>
</evidence>
<evidence type="ECO:0000256" key="9">
    <source>
        <dbReference type="ARBA" id="ARBA00023136"/>
    </source>
</evidence>
<evidence type="ECO:0000256" key="1">
    <source>
        <dbReference type="ARBA" id="ARBA00004651"/>
    </source>
</evidence>
<proteinExistence type="predicted"/>
<dbReference type="PANTHER" id="PTHR32024:SF1">
    <property type="entry name" value="KTR SYSTEM POTASSIUM UPTAKE PROTEIN B"/>
    <property type="match status" value="1"/>
</dbReference>
<dbReference type="PANTHER" id="PTHR32024">
    <property type="entry name" value="TRK SYSTEM POTASSIUM UPTAKE PROTEIN TRKG-RELATED"/>
    <property type="match status" value="1"/>
</dbReference>
<feature type="transmembrane region" description="Helical" evidence="10">
    <location>
        <begin position="185"/>
        <end position="207"/>
    </location>
</feature>
<feature type="transmembrane region" description="Helical" evidence="10">
    <location>
        <begin position="343"/>
        <end position="364"/>
    </location>
</feature>
<feature type="transmembrane region" description="Helical" evidence="10">
    <location>
        <begin position="66"/>
        <end position="90"/>
    </location>
</feature>
<protein>
    <recommendedName>
        <fullName evidence="13">Trk family potassium uptake protein</fullName>
    </recommendedName>
</protein>
<feature type="transmembrane region" description="Helical" evidence="10">
    <location>
        <begin position="219"/>
        <end position="242"/>
    </location>
</feature>
<keyword evidence="7 10" id="KW-1133">Transmembrane helix</keyword>
<keyword evidence="2" id="KW-0813">Transport</keyword>
<gene>
    <name evidence="11" type="ORF">C4520_16450</name>
</gene>
<comment type="caution">
    <text evidence="11">The sequence shown here is derived from an EMBL/GenBank/DDBJ whole genome shotgun (WGS) entry which is preliminary data.</text>
</comment>
<feature type="transmembrane region" description="Helical" evidence="10">
    <location>
        <begin position="276"/>
        <end position="297"/>
    </location>
</feature>
<dbReference type="Proteomes" id="UP000265882">
    <property type="component" value="Unassembled WGS sequence"/>
</dbReference>
<sequence length="446" mass="48305">MSPTIVLLAGFGATILLGTSLLMLPVMVDEGRISLINALFTATSAVCVTGLVVVDTGTYFSPVGQWTILLLIQIGALGIFTFSTFFVLILRGDTSLRGRMLIQETMTHFPYRNLFRLVRNILLFTFVTEAIGAILLWLCFREYFSQTRSGYVAIFHSISAFCNAGFSILPSGLEDFSAHVPINLIVMSLIIVGGLGFTVLTDVVAILLPHKTKFRRLSLHSRVVLMSTIALIAGGAVLFWLFELNNPAFAGRPISQQILVSFFQSVTARTAGFNTISIAGVTNATLFLLIFLMFVGASPGSVGGGIKTTTFSIYLIMVISYLRGKQHVEIFGRTIPARIISKAVATTAMAFALIVGSTILLLVFESGNGGNFSHLFFIDWLFEVVSAFGTVGLSTGVTSYLSPGSKLVIIATMFIGRLGPLGLALSLLGRELEQRYKYPEENVMIG</sequence>
<dbReference type="GO" id="GO:0015379">
    <property type="term" value="F:potassium:chloride symporter activity"/>
    <property type="evidence" value="ECO:0007669"/>
    <property type="project" value="InterPro"/>
</dbReference>
<evidence type="ECO:0000256" key="2">
    <source>
        <dbReference type="ARBA" id="ARBA00022448"/>
    </source>
</evidence>
<keyword evidence="5 10" id="KW-0812">Transmembrane</keyword>
<dbReference type="GO" id="GO:0005886">
    <property type="term" value="C:plasma membrane"/>
    <property type="evidence" value="ECO:0007669"/>
    <property type="project" value="UniProtKB-SubCell"/>
</dbReference>
<comment type="subcellular location">
    <subcellularLocation>
        <location evidence="1">Cell membrane</location>
        <topology evidence="1">Multi-pass membrane protein</topology>
    </subcellularLocation>
</comment>
<name>A0A3A4NP78_ABYX5</name>
<evidence type="ECO:0000256" key="6">
    <source>
        <dbReference type="ARBA" id="ARBA00022958"/>
    </source>
</evidence>
<accession>A0A3A4NP78</accession>
<dbReference type="InterPro" id="IPR003445">
    <property type="entry name" value="Cat_transpt"/>
</dbReference>
<dbReference type="EMBL" id="QZKU01000114">
    <property type="protein sequence ID" value="RJP17554.1"/>
    <property type="molecule type" value="Genomic_DNA"/>
</dbReference>
<keyword evidence="9 10" id="KW-0472">Membrane</keyword>
<feature type="transmembrane region" description="Helical" evidence="10">
    <location>
        <begin position="7"/>
        <end position="28"/>
    </location>
</feature>
<evidence type="ECO:0000256" key="8">
    <source>
        <dbReference type="ARBA" id="ARBA00023065"/>
    </source>
</evidence>
<feature type="transmembrane region" description="Helical" evidence="10">
    <location>
        <begin position="407"/>
        <end position="428"/>
    </location>
</feature>